<dbReference type="GO" id="GO:0006730">
    <property type="term" value="P:one-carbon metabolic process"/>
    <property type="evidence" value="ECO:0007669"/>
    <property type="project" value="UniProtKB-KW"/>
</dbReference>
<sequence length="416" mass="44680">MRSVVKDPHLAPGGGRKLDLAGTWAPVLNRVRERLLAEGSVRDRRVGIILPVEPKTAYLAVMLAEAGAQVALAAPGALTQDDVAAALAERGVQVFARSDSTPERELEFYSEVLDRRPEVVIDDRAALIRMAHTTHPQALQDLIGASEETTTGVVTLRAMAGAGALRIPCIAANDARCKHLFDNRYGTGQSTITAVLDSTNLLLAGKVLLVIGYSWVGKGIAARARGMGAKVTVSEVDPIAALEAFHDGFRVEPVIKACETAEIVMTATGVPNALPPDAIDRLPDGALLANAGAVDDEFDLRRLRERAQGARLARRNVEEFRLANGRSVFVIGDGKVVNLSAGEGHPVEIMDLTFSVQALSARHLLLHGSEMDSAVHLPPPEIDQWVARQKLQSLGVSIDHLTPEQERYSSNWEAHA</sequence>
<dbReference type="SMART" id="SM00996">
    <property type="entry name" value="AdoHcyase"/>
    <property type="match status" value="1"/>
</dbReference>
<dbReference type="SMART" id="SM00997">
    <property type="entry name" value="AdoHcyase_NAD"/>
    <property type="match status" value="1"/>
</dbReference>
<feature type="binding site" evidence="4">
    <location>
        <position position="338"/>
    </location>
    <ligand>
        <name>NAD(+)</name>
        <dbReference type="ChEBI" id="CHEBI:57540"/>
    </ligand>
</feature>
<keyword evidence="3 4" id="KW-0520">NAD</keyword>
<proteinExistence type="inferred from homology"/>
<evidence type="ECO:0000256" key="2">
    <source>
        <dbReference type="ARBA" id="ARBA00022563"/>
    </source>
</evidence>
<organism evidence="6 7">
    <name type="scientific">Candidatus Dormiibacter inghamiae</name>
    <dbReference type="NCBI Taxonomy" id="3127013"/>
    <lineage>
        <taxon>Bacteria</taxon>
        <taxon>Bacillati</taxon>
        <taxon>Candidatus Dormiibacterota</taxon>
        <taxon>Candidatus Dormibacteria</taxon>
        <taxon>Candidatus Dormibacterales</taxon>
        <taxon>Candidatus Dormibacteraceae</taxon>
        <taxon>Candidatus Dormiibacter</taxon>
    </lineage>
</organism>
<dbReference type="Gene3D" id="3.40.50.720">
    <property type="entry name" value="NAD(P)-binding Rossmann-like Domain"/>
    <property type="match status" value="1"/>
</dbReference>
<dbReference type="GO" id="GO:0004013">
    <property type="term" value="F:adenosylhomocysteinase activity"/>
    <property type="evidence" value="ECO:0007669"/>
    <property type="project" value="TreeGrafter"/>
</dbReference>
<comment type="cofactor">
    <cofactor evidence="4">
        <name>NAD(+)</name>
        <dbReference type="ChEBI" id="CHEBI:57540"/>
    </cofactor>
    <text evidence="4">Binds 1 NAD(+) per subunit.</text>
</comment>
<reference evidence="6 7" key="1">
    <citation type="submission" date="2020-10" db="EMBL/GenBank/DDBJ databases">
        <title>Ca. Dormibacterota MAGs.</title>
        <authorList>
            <person name="Montgomery K."/>
        </authorList>
    </citation>
    <scope>NUCLEOTIDE SEQUENCE [LARGE SCALE GENOMIC DNA]</scope>
    <source>
        <strain evidence="6">SC8811_S16_3</strain>
    </source>
</reference>
<comment type="caution">
    <text evidence="6">The sequence shown here is derived from an EMBL/GenBank/DDBJ whole genome shotgun (WGS) entry which is preliminary data.</text>
</comment>
<evidence type="ECO:0000313" key="6">
    <source>
        <dbReference type="EMBL" id="MBJ7602173.1"/>
    </source>
</evidence>
<dbReference type="PANTHER" id="PTHR23420:SF0">
    <property type="entry name" value="ADENOSYLHOMOCYSTEINASE"/>
    <property type="match status" value="1"/>
</dbReference>
<dbReference type="Gene3D" id="3.40.50.1480">
    <property type="entry name" value="Adenosylhomocysteinase-like"/>
    <property type="match status" value="1"/>
</dbReference>
<dbReference type="EC" id="3.3.1.1" evidence="6"/>
<evidence type="ECO:0000259" key="5">
    <source>
        <dbReference type="SMART" id="SM00997"/>
    </source>
</evidence>
<feature type="binding site" evidence="4">
    <location>
        <begin position="149"/>
        <end position="151"/>
    </location>
    <ligand>
        <name>NAD(+)</name>
        <dbReference type="ChEBI" id="CHEBI:57540"/>
    </ligand>
</feature>
<dbReference type="GO" id="GO:0005829">
    <property type="term" value="C:cytosol"/>
    <property type="evidence" value="ECO:0007669"/>
    <property type="project" value="TreeGrafter"/>
</dbReference>
<dbReference type="PANTHER" id="PTHR23420">
    <property type="entry name" value="ADENOSYLHOMOCYSTEINASE"/>
    <property type="match status" value="1"/>
</dbReference>
<evidence type="ECO:0000256" key="3">
    <source>
        <dbReference type="ARBA" id="ARBA00023027"/>
    </source>
</evidence>
<dbReference type="SUPFAM" id="SSF52283">
    <property type="entry name" value="Formate/glycerate dehydrogenase catalytic domain-like"/>
    <property type="match status" value="1"/>
</dbReference>
<evidence type="ECO:0000313" key="7">
    <source>
        <dbReference type="Proteomes" id="UP000620075"/>
    </source>
</evidence>
<dbReference type="AlphaFoldDB" id="A0A934KFX3"/>
<dbReference type="NCBIfam" id="NF004005">
    <property type="entry name" value="PRK05476.2-3"/>
    <property type="match status" value="1"/>
</dbReference>
<dbReference type="InterPro" id="IPR042172">
    <property type="entry name" value="Adenosylhomocyst_ase-like_sf"/>
</dbReference>
<accession>A0A934KFX3</accession>
<comment type="similarity">
    <text evidence="1">Belongs to the adenosylhomocysteinase family.</text>
</comment>
<keyword evidence="6" id="KW-0378">Hydrolase</keyword>
<name>A0A934KFX3_9BACT</name>
<protein>
    <submittedName>
        <fullName evidence="6">Adenosylhomocysteinase</fullName>
        <ecNumber evidence="6">3.3.1.1</ecNumber>
    </submittedName>
</protein>
<keyword evidence="2" id="KW-0554">One-carbon metabolism</keyword>
<feature type="binding site" evidence="4">
    <location>
        <position position="235"/>
    </location>
    <ligand>
        <name>NAD(+)</name>
        <dbReference type="ChEBI" id="CHEBI:57540"/>
    </ligand>
</feature>
<dbReference type="Pfam" id="PF05221">
    <property type="entry name" value="AdoHcyase"/>
    <property type="match status" value="1"/>
</dbReference>
<gene>
    <name evidence="6" type="ORF">JF888_03100</name>
</gene>
<feature type="domain" description="S-adenosyl-L-homocysteine hydrolase NAD binding" evidence="5">
    <location>
        <begin position="183"/>
        <end position="344"/>
    </location>
</feature>
<evidence type="ECO:0000256" key="1">
    <source>
        <dbReference type="ARBA" id="ARBA00007122"/>
    </source>
</evidence>
<dbReference type="InterPro" id="IPR036291">
    <property type="entry name" value="NAD(P)-bd_dom_sf"/>
</dbReference>
<dbReference type="PIRSF" id="PIRSF001109">
    <property type="entry name" value="Ad_hcy_hydrolase"/>
    <property type="match status" value="1"/>
</dbReference>
<dbReference type="EMBL" id="JAEKNQ010000016">
    <property type="protein sequence ID" value="MBJ7602173.1"/>
    <property type="molecule type" value="Genomic_DNA"/>
</dbReference>
<feature type="binding site" evidence="4">
    <location>
        <position position="345"/>
    </location>
    <ligand>
        <name>NAD(+)</name>
        <dbReference type="ChEBI" id="CHEBI:57540"/>
    </ligand>
</feature>
<dbReference type="Pfam" id="PF00670">
    <property type="entry name" value="AdoHcyase_NAD"/>
    <property type="match status" value="1"/>
</dbReference>
<evidence type="ECO:0000256" key="4">
    <source>
        <dbReference type="PIRSR" id="PIRSR001109-2"/>
    </source>
</evidence>
<dbReference type="SUPFAM" id="SSF51735">
    <property type="entry name" value="NAD(P)-binding Rossmann-fold domains"/>
    <property type="match status" value="1"/>
</dbReference>
<dbReference type="GO" id="GO:0033353">
    <property type="term" value="P:S-adenosylmethionine cycle"/>
    <property type="evidence" value="ECO:0007669"/>
    <property type="project" value="TreeGrafter"/>
</dbReference>
<dbReference type="InterPro" id="IPR015878">
    <property type="entry name" value="Ado_hCys_hydrolase_NAD-bd"/>
</dbReference>
<dbReference type="InterPro" id="IPR000043">
    <property type="entry name" value="Adenosylhomocysteinase-like"/>
</dbReference>
<dbReference type="Proteomes" id="UP000620075">
    <property type="component" value="Unassembled WGS sequence"/>
</dbReference>